<dbReference type="EMBL" id="BOPV01000001">
    <property type="protein sequence ID" value="GIL38701.1"/>
    <property type="molecule type" value="Genomic_DNA"/>
</dbReference>
<keyword evidence="5 10" id="KW-0169">Cobalamin biosynthesis</keyword>
<evidence type="ECO:0000256" key="5">
    <source>
        <dbReference type="ARBA" id="ARBA00022573"/>
    </source>
</evidence>
<dbReference type="EC" id="2.4.2.21" evidence="3 10"/>
<keyword evidence="12" id="KW-1185">Reference proteome</keyword>
<dbReference type="CDD" id="cd02439">
    <property type="entry name" value="DMB-PRT_CobT"/>
    <property type="match status" value="1"/>
</dbReference>
<keyword evidence="7 10" id="KW-0808">Transferase</keyword>
<comment type="pathway">
    <text evidence="1 10">Nucleoside biosynthesis; alpha-ribazole biosynthesis; alpha-ribazole from 5,6-dimethylbenzimidazole: step 1/2.</text>
</comment>
<comment type="similarity">
    <text evidence="2 10">Belongs to the CobT family.</text>
</comment>
<dbReference type="RefSeq" id="WP_420241751.1">
    <property type="nucleotide sequence ID" value="NZ_BOPV01000001.1"/>
</dbReference>
<dbReference type="InterPro" id="IPR017846">
    <property type="entry name" value="Nict_dMeBzImd_PRibTrfase_bact"/>
</dbReference>
<protein>
    <recommendedName>
        <fullName evidence="4 10">Nicotinate-nucleotide--dimethylbenzimidazole phosphoribosyltransferase</fullName>
        <shortName evidence="10">NN:DBI PRT</shortName>
        <ecNumber evidence="3 10">2.4.2.21</ecNumber>
    </recommendedName>
    <alternativeName>
        <fullName evidence="8 10">N(1)-alpha-phosphoribosyltransferase</fullName>
    </alternativeName>
</protein>
<evidence type="ECO:0000256" key="7">
    <source>
        <dbReference type="ARBA" id="ARBA00022679"/>
    </source>
</evidence>
<evidence type="ECO:0000256" key="10">
    <source>
        <dbReference type="HAMAP-Rule" id="MF_00230"/>
    </source>
</evidence>
<evidence type="ECO:0000256" key="6">
    <source>
        <dbReference type="ARBA" id="ARBA00022676"/>
    </source>
</evidence>
<accession>A0A8S8XA24</accession>
<sequence length="342" mass="35296">MNFPVIEPFDAALTASLRARVDGLAKPPGALGRLEDLAVRLGAIQNRIDPRIRRVRACVVAGDHGLNAQGVSAYPSAVTQAMVATMLAGRASVNALARACDVEVCIVDAGVDADLAPHPRLRNEKIRRGTRDATIEAALTDDEVARALAAGIKLAGEESDIDALMLGEMGIGNSATAALLLHRLAPAALNDCIGAGAGHDAAGMARKIAALERAAARSNVTAPLDVLREFGGLEIILLAGIVLGGAASRRVILVDGFIASVAALAAIRLVPAAREYCIFAHASAERGHRILLDVLQTQPLLDLGLRLGEGTGAVLAAPLLRAAVNLFSDVATLDDVLSGRLG</sequence>
<evidence type="ECO:0000256" key="3">
    <source>
        <dbReference type="ARBA" id="ARBA00011991"/>
    </source>
</evidence>
<dbReference type="PANTHER" id="PTHR43463">
    <property type="entry name" value="NICOTINATE-NUCLEOTIDE--DIMETHYLBENZIMIDAZOLE PHOSPHORIBOSYLTRANSFERASE"/>
    <property type="match status" value="1"/>
</dbReference>
<evidence type="ECO:0000256" key="9">
    <source>
        <dbReference type="ARBA" id="ARBA00047340"/>
    </source>
</evidence>
<dbReference type="GO" id="GO:0008939">
    <property type="term" value="F:nicotinate-nucleotide-dimethylbenzimidazole phosphoribosyltransferase activity"/>
    <property type="evidence" value="ECO:0007669"/>
    <property type="project" value="UniProtKB-UniRule"/>
</dbReference>
<comment type="caution">
    <text evidence="11">The sequence shown here is derived from an EMBL/GenBank/DDBJ whole genome shotgun (WGS) entry which is preliminary data.</text>
</comment>
<dbReference type="InterPro" id="IPR023195">
    <property type="entry name" value="Nict_dMeBzImd_PRibTrfase_N"/>
</dbReference>
<reference evidence="11" key="1">
    <citation type="submission" date="2021-02" db="EMBL/GenBank/DDBJ databases">
        <title>Genome sequence of Rhodospirillales sp. strain TMPK1 isolated from soil.</title>
        <authorList>
            <person name="Nakai R."/>
            <person name="Kusada H."/>
            <person name="Tamaki H."/>
        </authorList>
    </citation>
    <scope>NUCLEOTIDE SEQUENCE</scope>
    <source>
        <strain evidence="11">TMPK1</strain>
    </source>
</reference>
<dbReference type="SUPFAM" id="SSF52733">
    <property type="entry name" value="Nicotinate mononucleotide:5,6-dimethylbenzimidazole phosphoribosyltransferase (CobT)"/>
    <property type="match status" value="1"/>
</dbReference>
<dbReference type="Pfam" id="PF02277">
    <property type="entry name" value="DBI_PRT"/>
    <property type="match status" value="1"/>
</dbReference>
<feature type="active site" description="Proton acceptor" evidence="10">
    <location>
        <position position="309"/>
    </location>
</feature>
<evidence type="ECO:0000256" key="2">
    <source>
        <dbReference type="ARBA" id="ARBA00007110"/>
    </source>
</evidence>
<evidence type="ECO:0000256" key="8">
    <source>
        <dbReference type="ARBA" id="ARBA00030686"/>
    </source>
</evidence>
<dbReference type="PANTHER" id="PTHR43463:SF1">
    <property type="entry name" value="NICOTINATE-NUCLEOTIDE--DIMETHYLBENZIMIDAZOLE PHOSPHORIBOSYLTRANSFERASE"/>
    <property type="match status" value="1"/>
</dbReference>
<evidence type="ECO:0000313" key="11">
    <source>
        <dbReference type="EMBL" id="GIL38701.1"/>
    </source>
</evidence>
<dbReference type="GO" id="GO:0009236">
    <property type="term" value="P:cobalamin biosynthetic process"/>
    <property type="evidence" value="ECO:0007669"/>
    <property type="project" value="UniProtKB-UniRule"/>
</dbReference>
<dbReference type="InterPro" id="IPR003200">
    <property type="entry name" value="Nict_dMeBzImd_PRibTrfase"/>
</dbReference>
<evidence type="ECO:0000313" key="12">
    <source>
        <dbReference type="Proteomes" id="UP000681075"/>
    </source>
</evidence>
<dbReference type="Gene3D" id="3.40.50.10210">
    <property type="match status" value="1"/>
</dbReference>
<evidence type="ECO:0000256" key="4">
    <source>
        <dbReference type="ARBA" id="ARBA00015486"/>
    </source>
</evidence>
<dbReference type="Gene3D" id="1.10.1610.10">
    <property type="match status" value="1"/>
</dbReference>
<proteinExistence type="inferred from homology"/>
<keyword evidence="6 10" id="KW-0328">Glycosyltransferase</keyword>
<comment type="catalytic activity">
    <reaction evidence="9 10">
        <text>5,6-dimethylbenzimidazole + nicotinate beta-D-ribonucleotide = alpha-ribazole 5'-phosphate + nicotinate + H(+)</text>
        <dbReference type="Rhea" id="RHEA:11196"/>
        <dbReference type="ChEBI" id="CHEBI:15378"/>
        <dbReference type="ChEBI" id="CHEBI:15890"/>
        <dbReference type="ChEBI" id="CHEBI:32544"/>
        <dbReference type="ChEBI" id="CHEBI:57502"/>
        <dbReference type="ChEBI" id="CHEBI:57918"/>
        <dbReference type="EC" id="2.4.2.21"/>
    </reaction>
</comment>
<dbReference type="HAMAP" id="MF_00230">
    <property type="entry name" value="CobT"/>
    <property type="match status" value="1"/>
</dbReference>
<gene>
    <name evidence="11" type="primary">cobT_1</name>
    <name evidence="10" type="synonym">cobT</name>
    <name evidence="11" type="ORF">TMPK1_09380</name>
</gene>
<organism evidence="11 12">
    <name type="scientific">Roseiterribacter gracilis</name>
    <dbReference type="NCBI Taxonomy" id="2812848"/>
    <lineage>
        <taxon>Bacteria</taxon>
        <taxon>Pseudomonadati</taxon>
        <taxon>Pseudomonadota</taxon>
        <taxon>Alphaproteobacteria</taxon>
        <taxon>Rhodospirillales</taxon>
        <taxon>Roseiterribacteraceae</taxon>
        <taxon>Roseiterribacter</taxon>
    </lineage>
</organism>
<dbReference type="NCBIfam" id="TIGR03160">
    <property type="entry name" value="cobT_DBIPRT"/>
    <property type="match status" value="1"/>
</dbReference>
<dbReference type="AlphaFoldDB" id="A0A8S8XA24"/>
<dbReference type="Proteomes" id="UP000681075">
    <property type="component" value="Unassembled WGS sequence"/>
</dbReference>
<dbReference type="InterPro" id="IPR036087">
    <property type="entry name" value="Nict_dMeBzImd_PRibTrfase_sf"/>
</dbReference>
<comment type="function">
    <text evidence="10">Catalyzes the synthesis of alpha-ribazole-5'-phosphate from nicotinate mononucleotide (NAMN) and 5,6-dimethylbenzimidazole (DMB).</text>
</comment>
<evidence type="ECO:0000256" key="1">
    <source>
        <dbReference type="ARBA" id="ARBA00005049"/>
    </source>
</evidence>
<dbReference type="NCBIfam" id="NF000996">
    <property type="entry name" value="PRK00105.1"/>
    <property type="match status" value="1"/>
</dbReference>
<name>A0A8S8XA24_9PROT</name>